<proteinExistence type="inferred from homology"/>
<dbReference type="AlphaFoldDB" id="A0A852ZZT1"/>
<dbReference type="PANTHER" id="PTHR43976:SF16">
    <property type="entry name" value="SHORT-CHAIN DEHYDROGENASE_REDUCTASE FAMILY PROTEIN"/>
    <property type="match status" value="1"/>
</dbReference>
<evidence type="ECO:0000313" key="5">
    <source>
        <dbReference type="Proteomes" id="UP000567795"/>
    </source>
</evidence>
<dbReference type="InterPro" id="IPR051911">
    <property type="entry name" value="SDR_oxidoreductase"/>
</dbReference>
<dbReference type="RefSeq" id="WP_179815781.1">
    <property type="nucleotide sequence ID" value="NZ_JACBZD010000001.1"/>
</dbReference>
<evidence type="ECO:0000256" key="1">
    <source>
        <dbReference type="ARBA" id="ARBA00006484"/>
    </source>
</evidence>
<name>A0A852ZZT1_9ACTN</name>
<dbReference type="GO" id="GO:0016491">
    <property type="term" value="F:oxidoreductase activity"/>
    <property type="evidence" value="ECO:0007669"/>
    <property type="project" value="UniProtKB-KW"/>
</dbReference>
<dbReference type="NCBIfam" id="NF004824">
    <property type="entry name" value="PRK06180.1"/>
    <property type="match status" value="1"/>
</dbReference>
<keyword evidence="2" id="KW-0560">Oxidoreductase</keyword>
<comment type="caution">
    <text evidence="4">The sequence shown here is derived from an EMBL/GenBank/DDBJ whole genome shotgun (WGS) entry which is preliminary data.</text>
</comment>
<dbReference type="PRINTS" id="PR00081">
    <property type="entry name" value="GDHRDH"/>
</dbReference>
<sequence length="288" mass="30755">MSKTWFITGASRGLGRAFTQAALERGDRVAATVRAPGALKDLAERHPDSLLALRLDVTDRAACFAAVNAAHAEFGRLDVVVNNAGYGLFGTVEAVTEEAARAQMDTNFFGALWVTQAALPHLRAQGAGHIVQVSSVAGIATFPLLSVYHASKWALEGMSETLAQEVATFGIRVTLLEPGPFRTDWAGDSAHRVEDIAAYDEPLAPFRTAYAADAGREPGDPARAAAALLTLVDAPEPPLRVLMGNLVADGVPGLYQERLRTWAEWEELARSVDFPEAVTPPAPRTQDA</sequence>
<accession>A0A852ZZT1</accession>
<comment type="similarity">
    <text evidence="1 3">Belongs to the short-chain dehydrogenases/reductases (SDR) family.</text>
</comment>
<dbReference type="EMBL" id="JACBZD010000001">
    <property type="protein sequence ID" value="NYI07347.1"/>
    <property type="molecule type" value="Genomic_DNA"/>
</dbReference>
<evidence type="ECO:0000313" key="4">
    <source>
        <dbReference type="EMBL" id="NYI07347.1"/>
    </source>
</evidence>
<dbReference type="NCBIfam" id="NF006114">
    <property type="entry name" value="PRK08263.1"/>
    <property type="match status" value="1"/>
</dbReference>
<evidence type="ECO:0000256" key="2">
    <source>
        <dbReference type="ARBA" id="ARBA00023002"/>
    </source>
</evidence>
<dbReference type="Gene3D" id="3.40.50.720">
    <property type="entry name" value="NAD(P)-binding Rossmann-like Domain"/>
    <property type="match status" value="1"/>
</dbReference>
<protein>
    <submittedName>
        <fullName evidence="4">NAD(P)-dependent dehydrogenase (Short-subunit alcohol dehydrogenase family)</fullName>
    </submittedName>
</protein>
<evidence type="ECO:0000256" key="3">
    <source>
        <dbReference type="RuleBase" id="RU000363"/>
    </source>
</evidence>
<gene>
    <name evidence="4" type="ORF">FHU37_004290</name>
</gene>
<dbReference type="PANTHER" id="PTHR43976">
    <property type="entry name" value="SHORT CHAIN DEHYDROGENASE"/>
    <property type="match status" value="1"/>
</dbReference>
<dbReference type="NCBIfam" id="NF005065">
    <property type="entry name" value="PRK06482.1"/>
    <property type="match status" value="1"/>
</dbReference>
<reference evidence="4 5" key="1">
    <citation type="submission" date="2020-07" db="EMBL/GenBank/DDBJ databases">
        <title>Sequencing the genomes of 1000 actinobacteria strains.</title>
        <authorList>
            <person name="Klenk H.-P."/>
        </authorList>
    </citation>
    <scope>NUCLEOTIDE SEQUENCE [LARGE SCALE GENOMIC DNA]</scope>
    <source>
        <strain evidence="4 5">DSM 42178</strain>
    </source>
</reference>
<dbReference type="InterPro" id="IPR002347">
    <property type="entry name" value="SDR_fam"/>
</dbReference>
<keyword evidence="5" id="KW-1185">Reference proteome</keyword>
<organism evidence="4 5">
    <name type="scientific">Allostreptomyces psammosilenae</name>
    <dbReference type="NCBI Taxonomy" id="1892865"/>
    <lineage>
        <taxon>Bacteria</taxon>
        <taxon>Bacillati</taxon>
        <taxon>Actinomycetota</taxon>
        <taxon>Actinomycetes</taxon>
        <taxon>Kitasatosporales</taxon>
        <taxon>Streptomycetaceae</taxon>
        <taxon>Allostreptomyces</taxon>
    </lineage>
</organism>
<dbReference type="SUPFAM" id="SSF51735">
    <property type="entry name" value="NAD(P)-binding Rossmann-fold domains"/>
    <property type="match status" value="1"/>
</dbReference>
<dbReference type="CDD" id="cd05374">
    <property type="entry name" value="17beta-HSD-like_SDR_c"/>
    <property type="match status" value="1"/>
</dbReference>
<dbReference type="PRINTS" id="PR00080">
    <property type="entry name" value="SDRFAMILY"/>
</dbReference>
<dbReference type="InterPro" id="IPR036291">
    <property type="entry name" value="NAD(P)-bd_dom_sf"/>
</dbReference>
<dbReference type="Proteomes" id="UP000567795">
    <property type="component" value="Unassembled WGS sequence"/>
</dbReference>
<dbReference type="Pfam" id="PF00106">
    <property type="entry name" value="adh_short"/>
    <property type="match status" value="1"/>
</dbReference>